<dbReference type="CDD" id="cd09439">
    <property type="entry name" value="LIM_Mical"/>
    <property type="match status" value="1"/>
</dbReference>
<dbReference type="STRING" id="77166.U4UC04"/>
<evidence type="ECO:0000313" key="9">
    <source>
        <dbReference type="Proteomes" id="UP000030742"/>
    </source>
</evidence>
<evidence type="ECO:0000313" key="8">
    <source>
        <dbReference type="EMBL" id="ERL87480.1"/>
    </source>
</evidence>
<evidence type="ECO:0000256" key="5">
    <source>
        <dbReference type="SAM" id="Coils"/>
    </source>
</evidence>
<protein>
    <recommendedName>
        <fullName evidence="7">LIM zinc-binding domain-containing protein</fullName>
    </recommendedName>
</protein>
<feature type="compositionally biased region" description="Polar residues" evidence="6">
    <location>
        <begin position="964"/>
        <end position="975"/>
    </location>
</feature>
<feature type="domain" description="LIM zinc-binding" evidence="7">
    <location>
        <begin position="179"/>
        <end position="244"/>
    </location>
</feature>
<dbReference type="SMART" id="SM00132">
    <property type="entry name" value="LIM"/>
    <property type="match status" value="1"/>
</dbReference>
<feature type="compositionally biased region" description="Polar residues" evidence="6">
    <location>
        <begin position="1189"/>
        <end position="1201"/>
    </location>
</feature>
<feature type="region of interest" description="Disordered" evidence="6">
    <location>
        <begin position="963"/>
        <end position="1051"/>
    </location>
</feature>
<feature type="compositionally biased region" description="Polar residues" evidence="6">
    <location>
        <begin position="1124"/>
        <end position="1133"/>
    </location>
</feature>
<dbReference type="PROSITE" id="PS00478">
    <property type="entry name" value="LIM_DOMAIN_1"/>
    <property type="match status" value="1"/>
</dbReference>
<dbReference type="GO" id="GO:0046872">
    <property type="term" value="F:metal ion binding"/>
    <property type="evidence" value="ECO:0007669"/>
    <property type="project" value="UniProtKB-KW"/>
</dbReference>
<feature type="region of interest" description="Disordered" evidence="6">
    <location>
        <begin position="784"/>
        <end position="813"/>
    </location>
</feature>
<feature type="compositionally biased region" description="Polar residues" evidence="6">
    <location>
        <begin position="1164"/>
        <end position="1173"/>
    </location>
</feature>
<evidence type="ECO:0000256" key="4">
    <source>
        <dbReference type="PROSITE-ProRule" id="PRU00125"/>
    </source>
</evidence>
<dbReference type="PROSITE" id="PS50023">
    <property type="entry name" value="LIM_DOMAIN_2"/>
    <property type="match status" value="1"/>
</dbReference>
<dbReference type="OrthoDB" id="20799at2759"/>
<feature type="compositionally biased region" description="Basic and acidic residues" evidence="6">
    <location>
        <begin position="360"/>
        <end position="369"/>
    </location>
</feature>
<feature type="region of interest" description="Disordered" evidence="6">
    <location>
        <begin position="519"/>
        <end position="550"/>
    </location>
</feature>
<organism evidence="8 9">
    <name type="scientific">Dendroctonus ponderosae</name>
    <name type="common">Mountain pine beetle</name>
    <dbReference type="NCBI Taxonomy" id="77166"/>
    <lineage>
        <taxon>Eukaryota</taxon>
        <taxon>Metazoa</taxon>
        <taxon>Ecdysozoa</taxon>
        <taxon>Arthropoda</taxon>
        <taxon>Hexapoda</taxon>
        <taxon>Insecta</taxon>
        <taxon>Pterygota</taxon>
        <taxon>Neoptera</taxon>
        <taxon>Endopterygota</taxon>
        <taxon>Coleoptera</taxon>
        <taxon>Polyphaga</taxon>
        <taxon>Cucujiformia</taxon>
        <taxon>Curculionidae</taxon>
        <taxon>Scolytinae</taxon>
        <taxon>Dendroctonus</taxon>
    </lineage>
</organism>
<accession>U4UC04</accession>
<sequence length="1221" mass="136772">MSSAVDYDSRITGLKPLANTNAEEDIAAKIRSLEDKWSGQAPSEKKPKDLMRAIGKIETSDWNIKQIEKKILENKIGKPSTLNADKERVPRWSKEEFRARQTKMEKKHLDRQESAEAKYADIDRNIKQLELKLKEGTNRELGQNKVASITEKLVNKTPVEPEKPAQPKPVGLPVQSGSEFCHFCWKRVYLMERVSAEGKFFHHRCFKCKYCHSQLRLGSYMFDRDGQYDYGFFCIHHFGMQGELPRPTKVTRKPSVKGPREAGRSPQKKPLSAVAGVDLLDRVRTPERIEFANLSTDNISDHEEPLSQMDEDEWTDKNFGASCNELDESDDDSSSSVSDTDSDDEDAFDDALEQPITKEGTMKWAERLKNSYRKGHHSDSDGYSSSDHSSYYENSTDDSDSDTATEGEEEIRARELRRQEVRVEPPVVQTDTGTDTEVKKSLDILPREMVPDILNDHNNRLDPQPSPAISKSPSNYSINSEVFNSAESDVDFNMNQTSALNPNVVVGKLTFAPTADCKPPVGSKYKQQSSRLAKSATAGNLGPKPKRNFVLPPKEQRRSFVQEFTPKFKLEEPLLVIKRTPSKVNLPKEIKPKVAVTAKALDTNKYFGAPMNKLQRSGTRMACPKPHPPLVKQTSLPETGNFNFDLKDSDWDNVDNYIEDLLTNQDELSKPVDISKYIQPPEEQEEDVSSSIEDLFSALEKTAEAPNIETQKECDEKIEDLLKWMEELDHQTPARKVYRSVSDAKYKNLESLLKRPQTGDSLVSKLPKTNVAFFEAILKGKPLAKDSSSDENLNETRSISRSKTEVHFNRSKHPRTSVDLEAVSKVNIKSVLKKFESLDQEEEEANSKPEKPVVKRFSLGNFPAKSPSHRELKAPIVKPKPIGKTIKKFESQPKEFKKIEYKPAPLEAQRSFEDSIKDLEKFVDDTIESIGKSSKSDGLGKSKSDWCVNVTVSSKVSPEFLKLQQKTAENQSKPATASGRGNVESNPADADFAKELQDFQVAMSVLTDEASTSEETPKPHNFFKAVQSSDSSTAEELEQPESSISSEYKKEAALPHDFTPAVLSSSFEGASEAGKVHEDALYSKVVKPNKEPSCSPAAPPRRKHSQGSAAVPLPPPRAARQKSQDLTVNNENVPQPIAPQRKRCNTASPLVRRKNPELKPLNRNGKSTSTSNLEKVIVGSFELPGPQKVSISGTKSLSSENLPKFPPKYGRKDKDKDCCIQ</sequence>
<keyword evidence="1 4" id="KW-0479">Metal-binding</keyword>
<feature type="coiled-coil region" evidence="5">
    <location>
        <begin position="112"/>
        <end position="139"/>
    </location>
</feature>
<feature type="region of interest" description="Disordered" evidence="6">
    <location>
        <begin position="838"/>
        <end position="877"/>
    </location>
</feature>
<name>U4UC04_DENPD</name>
<evidence type="ECO:0000256" key="3">
    <source>
        <dbReference type="ARBA" id="ARBA00023038"/>
    </source>
</evidence>
<dbReference type="SUPFAM" id="SSF57716">
    <property type="entry name" value="Glucocorticoid receptor-like (DNA-binding domain)"/>
    <property type="match status" value="1"/>
</dbReference>
<evidence type="ECO:0000256" key="2">
    <source>
        <dbReference type="ARBA" id="ARBA00022833"/>
    </source>
</evidence>
<dbReference type="Pfam" id="PF00412">
    <property type="entry name" value="LIM"/>
    <property type="match status" value="1"/>
</dbReference>
<proteinExistence type="predicted"/>
<reference evidence="8 9" key="1">
    <citation type="journal article" date="2013" name="Genome Biol.">
        <title>Draft genome of the mountain pine beetle, Dendroctonus ponderosae Hopkins, a major forest pest.</title>
        <authorList>
            <person name="Keeling C.I."/>
            <person name="Yuen M.M."/>
            <person name="Liao N.Y."/>
            <person name="Docking T.R."/>
            <person name="Chan S.K."/>
            <person name="Taylor G.A."/>
            <person name="Palmquist D.L."/>
            <person name="Jackman S.D."/>
            <person name="Nguyen A."/>
            <person name="Li M."/>
            <person name="Henderson H."/>
            <person name="Janes J.K."/>
            <person name="Zhao Y."/>
            <person name="Pandoh P."/>
            <person name="Moore R."/>
            <person name="Sperling F.A."/>
            <person name="Huber D.P."/>
            <person name="Birol I."/>
            <person name="Jones S.J."/>
            <person name="Bohlmann J."/>
        </authorList>
    </citation>
    <scope>NUCLEOTIDE SEQUENCE</scope>
</reference>
<dbReference type="Gene3D" id="2.10.110.10">
    <property type="entry name" value="Cysteine Rich Protein"/>
    <property type="match status" value="1"/>
</dbReference>
<feature type="region of interest" description="Disordered" evidence="6">
    <location>
        <begin position="245"/>
        <end position="271"/>
    </location>
</feature>
<keyword evidence="5" id="KW-0175">Coiled coil</keyword>
<feature type="region of interest" description="Disordered" evidence="6">
    <location>
        <begin position="294"/>
        <end position="441"/>
    </location>
</feature>
<feature type="compositionally biased region" description="Basic and acidic residues" evidence="6">
    <location>
        <begin position="410"/>
        <end position="423"/>
    </location>
</feature>
<feature type="compositionally biased region" description="Basic and acidic residues" evidence="6">
    <location>
        <begin position="1210"/>
        <end position="1221"/>
    </location>
</feature>
<feature type="compositionally biased region" description="Acidic residues" evidence="6">
    <location>
        <begin position="395"/>
        <end position="409"/>
    </location>
</feature>
<dbReference type="InterPro" id="IPR001781">
    <property type="entry name" value="Znf_LIM"/>
</dbReference>
<evidence type="ECO:0000256" key="1">
    <source>
        <dbReference type="ARBA" id="ARBA00022723"/>
    </source>
</evidence>
<evidence type="ECO:0000256" key="6">
    <source>
        <dbReference type="SAM" id="MobiDB-lite"/>
    </source>
</evidence>
<feature type="region of interest" description="Disordered" evidence="6">
    <location>
        <begin position="1083"/>
        <end position="1221"/>
    </location>
</feature>
<dbReference type="AlphaFoldDB" id="U4UC04"/>
<feature type="compositionally biased region" description="Acidic residues" evidence="6">
    <location>
        <begin position="340"/>
        <end position="352"/>
    </location>
</feature>
<keyword evidence="2 4" id="KW-0862">Zinc</keyword>
<dbReference type="Proteomes" id="UP000030742">
    <property type="component" value="Unassembled WGS sequence"/>
</dbReference>
<keyword evidence="3 4" id="KW-0440">LIM domain</keyword>
<evidence type="ECO:0000259" key="7">
    <source>
        <dbReference type="PROSITE" id="PS50023"/>
    </source>
</evidence>
<gene>
    <name evidence="8" type="ORF">D910_04872</name>
</gene>
<feature type="compositionally biased region" description="Low complexity" evidence="6">
    <location>
        <begin position="381"/>
        <end position="394"/>
    </location>
</feature>
<dbReference type="EMBL" id="KB631957">
    <property type="protein sequence ID" value="ERL87480.1"/>
    <property type="molecule type" value="Genomic_DNA"/>
</dbReference>